<evidence type="ECO:0000313" key="12">
    <source>
        <dbReference type="EMBL" id="NDV33973.1"/>
    </source>
</evidence>
<sequence length="277" mass="31568">MTPKGLQPIAQFYTQDGLFDCAWSEENPNHLISVSGDGSMKLWDVESRQGRPLRAWKEHTQEIYSVDWNMQKKDCFITGSWDRTIKLWSPSQQQSLRTFAGHAGCIYSAVWDPRSAGRFASASGDWTVRIWDLRDQRATLNIRAHPTEVLTVDWNKYQDHILFSGSVDKSIKMWDLRQPANPLTELHGHKYAVRRLRCSPHNGNVVASVSYDRRYHLWDVSKGEAPLVVGSEHHSEFVVGCDFSLFVEGLVATCGWDCAIAVWKLGSDPRAAVVDWF</sequence>
<reference evidence="12" key="1">
    <citation type="journal article" date="2020" name="J. Eukaryot. Microbiol.">
        <title>De novo Sequencing, Assembly and Annotation of the Transcriptome for the Free-Living Testate Amoeba Arcella intermedia.</title>
        <authorList>
            <person name="Ribeiro G.M."/>
            <person name="Porfirio-Sousa A.L."/>
            <person name="Maurer-Alcala X.X."/>
            <person name="Katz L.A."/>
            <person name="Lahr D.J.G."/>
        </authorList>
    </citation>
    <scope>NUCLEOTIDE SEQUENCE</scope>
</reference>
<dbReference type="PROSITE" id="PS00678">
    <property type="entry name" value="WD_REPEATS_1"/>
    <property type="match status" value="1"/>
</dbReference>
<keyword evidence="8" id="KW-0576">Peroxisome</keyword>
<evidence type="ECO:0000256" key="2">
    <source>
        <dbReference type="ARBA" id="ARBA00004514"/>
    </source>
</evidence>
<dbReference type="InterPro" id="IPR001680">
    <property type="entry name" value="WD40_rpt"/>
</dbReference>
<dbReference type="Pfam" id="PF00400">
    <property type="entry name" value="WD40"/>
    <property type="match status" value="5"/>
</dbReference>
<keyword evidence="4" id="KW-0963">Cytoplasm</keyword>
<dbReference type="PROSITE" id="PS50082">
    <property type="entry name" value="WD_REPEATS_2"/>
    <property type="match status" value="4"/>
</dbReference>
<feature type="repeat" description="WD" evidence="11">
    <location>
        <begin position="56"/>
        <end position="98"/>
    </location>
</feature>
<dbReference type="InterPro" id="IPR015943">
    <property type="entry name" value="WD40/YVTN_repeat-like_dom_sf"/>
</dbReference>
<name>A0A6B2LA89_9EUKA</name>
<dbReference type="GO" id="GO:0005829">
    <property type="term" value="C:cytosol"/>
    <property type="evidence" value="ECO:0007669"/>
    <property type="project" value="UniProtKB-SubCell"/>
</dbReference>
<dbReference type="InterPro" id="IPR019775">
    <property type="entry name" value="WD40_repeat_CS"/>
</dbReference>
<evidence type="ECO:0000256" key="9">
    <source>
        <dbReference type="ARBA" id="ARBA00024017"/>
    </source>
</evidence>
<dbReference type="CDD" id="cd00200">
    <property type="entry name" value="WD40"/>
    <property type="match status" value="1"/>
</dbReference>
<keyword evidence="7" id="KW-0653">Protein transport</keyword>
<dbReference type="EMBL" id="GIBP01005004">
    <property type="protein sequence ID" value="NDV33973.1"/>
    <property type="molecule type" value="Transcribed_RNA"/>
</dbReference>
<dbReference type="PANTHER" id="PTHR46027:SF1">
    <property type="entry name" value="PEROXISOMAL TARGETING SIGNAL 2 RECEPTOR"/>
    <property type="match status" value="1"/>
</dbReference>
<dbReference type="InterPro" id="IPR044536">
    <property type="entry name" value="PEX7"/>
</dbReference>
<evidence type="ECO:0000256" key="5">
    <source>
        <dbReference type="ARBA" id="ARBA00022574"/>
    </source>
</evidence>
<dbReference type="GO" id="GO:0005053">
    <property type="term" value="F:peroxisome matrix targeting signal-2 binding"/>
    <property type="evidence" value="ECO:0007669"/>
    <property type="project" value="InterPro"/>
</dbReference>
<dbReference type="SMART" id="SM00320">
    <property type="entry name" value="WD40"/>
    <property type="match status" value="6"/>
</dbReference>
<dbReference type="InterPro" id="IPR036322">
    <property type="entry name" value="WD40_repeat_dom_sf"/>
</dbReference>
<evidence type="ECO:0000256" key="4">
    <source>
        <dbReference type="ARBA" id="ARBA00022490"/>
    </source>
</evidence>
<protein>
    <recommendedName>
        <fullName evidence="10">Peroxin-7</fullName>
    </recommendedName>
</protein>
<dbReference type="AlphaFoldDB" id="A0A6B2LA89"/>
<proteinExistence type="inferred from homology"/>
<feature type="repeat" description="WD" evidence="11">
    <location>
        <begin position="142"/>
        <end position="184"/>
    </location>
</feature>
<comment type="similarity">
    <text evidence="9">Belongs to the WD repeat peroxin-7 family.</text>
</comment>
<dbReference type="Gene3D" id="2.130.10.10">
    <property type="entry name" value="YVTN repeat-like/Quinoprotein amine dehydrogenase"/>
    <property type="match status" value="1"/>
</dbReference>
<keyword evidence="5 11" id="KW-0853">WD repeat</keyword>
<evidence type="ECO:0000256" key="3">
    <source>
        <dbReference type="ARBA" id="ARBA00022448"/>
    </source>
</evidence>
<evidence type="ECO:0000256" key="8">
    <source>
        <dbReference type="ARBA" id="ARBA00023140"/>
    </source>
</evidence>
<dbReference type="GO" id="GO:0005782">
    <property type="term" value="C:peroxisomal matrix"/>
    <property type="evidence" value="ECO:0007669"/>
    <property type="project" value="UniProtKB-SubCell"/>
</dbReference>
<evidence type="ECO:0000256" key="6">
    <source>
        <dbReference type="ARBA" id="ARBA00022737"/>
    </source>
</evidence>
<dbReference type="GO" id="GO:0016558">
    <property type="term" value="P:protein import into peroxisome matrix"/>
    <property type="evidence" value="ECO:0007669"/>
    <property type="project" value="InterPro"/>
</dbReference>
<feature type="repeat" description="WD" evidence="11">
    <location>
        <begin position="99"/>
        <end position="141"/>
    </location>
</feature>
<evidence type="ECO:0000256" key="1">
    <source>
        <dbReference type="ARBA" id="ARBA00004253"/>
    </source>
</evidence>
<comment type="subcellular location">
    <subcellularLocation>
        <location evidence="2">Cytoplasm</location>
        <location evidence="2">Cytosol</location>
    </subcellularLocation>
    <subcellularLocation>
        <location evidence="1">Peroxisome matrix</location>
    </subcellularLocation>
</comment>
<evidence type="ECO:0000256" key="11">
    <source>
        <dbReference type="PROSITE-ProRule" id="PRU00221"/>
    </source>
</evidence>
<evidence type="ECO:0000256" key="7">
    <source>
        <dbReference type="ARBA" id="ARBA00022927"/>
    </source>
</evidence>
<evidence type="ECO:0000256" key="10">
    <source>
        <dbReference type="ARBA" id="ARBA00032565"/>
    </source>
</evidence>
<accession>A0A6B2LA89</accession>
<dbReference type="PANTHER" id="PTHR46027">
    <property type="entry name" value="PEROXISOMAL TARGETING SIGNAL 2 RECEPTOR"/>
    <property type="match status" value="1"/>
</dbReference>
<keyword evidence="6" id="KW-0677">Repeat</keyword>
<dbReference type="PROSITE" id="PS50294">
    <property type="entry name" value="WD_REPEATS_REGION"/>
    <property type="match status" value="4"/>
</dbReference>
<dbReference type="InterPro" id="IPR020472">
    <property type="entry name" value="WD40_PAC1"/>
</dbReference>
<feature type="repeat" description="WD" evidence="11">
    <location>
        <begin position="186"/>
        <end position="228"/>
    </location>
</feature>
<dbReference type="PRINTS" id="PR00320">
    <property type="entry name" value="GPROTEINBRPT"/>
</dbReference>
<dbReference type="SUPFAM" id="SSF50978">
    <property type="entry name" value="WD40 repeat-like"/>
    <property type="match status" value="1"/>
</dbReference>
<keyword evidence="3" id="KW-0813">Transport</keyword>
<organism evidence="12">
    <name type="scientific">Arcella intermedia</name>
    <dbReference type="NCBI Taxonomy" id="1963864"/>
    <lineage>
        <taxon>Eukaryota</taxon>
        <taxon>Amoebozoa</taxon>
        <taxon>Tubulinea</taxon>
        <taxon>Elardia</taxon>
        <taxon>Arcellinida</taxon>
        <taxon>Sphaerothecina</taxon>
        <taxon>Arcellidae</taxon>
        <taxon>Arcella</taxon>
    </lineage>
</organism>